<sequence length="55" mass="5985">MFGRKAAEKLDDAAATLHRRYGKAGDAVANAVIAPARRQIDTDCTRCARGKCKKH</sequence>
<dbReference type="AlphaFoldDB" id="A0A7T4PGR4"/>
<name>A0A7T4PGR4_9ACTN</name>
<reference evidence="1 2" key="1">
    <citation type="submission" date="2020-12" db="EMBL/GenBank/DDBJ databases">
        <title>Identification and biosynthesis of polyene macrolides produced by Streptomyces alfalfae Men-myco-93-63.</title>
        <authorList>
            <person name="Liu D."/>
            <person name="Li Y."/>
            <person name="Liu L."/>
            <person name="Han X."/>
            <person name="Shen F."/>
        </authorList>
    </citation>
    <scope>NUCLEOTIDE SEQUENCE [LARGE SCALE GENOMIC DNA]</scope>
    <source>
        <strain evidence="1 2">Men-myco-93-63</strain>
    </source>
</reference>
<dbReference type="RefSeq" id="WP_198502914.1">
    <property type="nucleotide sequence ID" value="NZ_CP065959.1"/>
</dbReference>
<dbReference type="EMBL" id="CP065959">
    <property type="protein sequence ID" value="QQC89849.1"/>
    <property type="molecule type" value="Genomic_DNA"/>
</dbReference>
<dbReference type="Proteomes" id="UP000596130">
    <property type="component" value="Chromosome"/>
</dbReference>
<protein>
    <submittedName>
        <fullName evidence="1">Uncharacterized protein</fullName>
    </submittedName>
</protein>
<accession>A0A7T4PGR4</accession>
<organism evidence="1 2">
    <name type="scientific">Streptomyces alfalfae</name>
    <dbReference type="NCBI Taxonomy" id="1642299"/>
    <lineage>
        <taxon>Bacteria</taxon>
        <taxon>Bacillati</taxon>
        <taxon>Actinomycetota</taxon>
        <taxon>Actinomycetes</taxon>
        <taxon>Kitasatosporales</taxon>
        <taxon>Streptomycetaceae</taxon>
        <taxon>Streptomyces</taxon>
    </lineage>
</organism>
<gene>
    <name evidence="1" type="ORF">I8755_16580</name>
</gene>
<proteinExistence type="predicted"/>
<evidence type="ECO:0000313" key="2">
    <source>
        <dbReference type="Proteomes" id="UP000596130"/>
    </source>
</evidence>
<evidence type="ECO:0000313" key="1">
    <source>
        <dbReference type="EMBL" id="QQC89849.1"/>
    </source>
</evidence>